<reference evidence="1" key="1">
    <citation type="journal article" date="2019" name="Sci. Rep.">
        <title>Draft genome of Tanacetum cinerariifolium, the natural source of mosquito coil.</title>
        <authorList>
            <person name="Yamashiro T."/>
            <person name="Shiraishi A."/>
            <person name="Satake H."/>
            <person name="Nakayama K."/>
        </authorList>
    </citation>
    <scope>NUCLEOTIDE SEQUENCE</scope>
</reference>
<sequence>VLLEDPASSSGTLSSLQHLSKDIRFRDIFFSNKPSDAKNDKANAETEVKSMVSVTIQQDMSSIPPMTSPIIDLTLRPESPKGLKERLDSHKSRLYTLEQLDIPQQVSKAVSEVVTEAVDWAMQALLGNHFRDLPEADMKEILHQRMWESESYKSHEDHMQL</sequence>
<proteinExistence type="predicted"/>
<organism evidence="1">
    <name type="scientific">Tanacetum cinerariifolium</name>
    <name type="common">Dalmatian daisy</name>
    <name type="synonym">Chrysanthemum cinerariifolium</name>
    <dbReference type="NCBI Taxonomy" id="118510"/>
    <lineage>
        <taxon>Eukaryota</taxon>
        <taxon>Viridiplantae</taxon>
        <taxon>Streptophyta</taxon>
        <taxon>Embryophyta</taxon>
        <taxon>Tracheophyta</taxon>
        <taxon>Spermatophyta</taxon>
        <taxon>Magnoliopsida</taxon>
        <taxon>eudicotyledons</taxon>
        <taxon>Gunneridae</taxon>
        <taxon>Pentapetalae</taxon>
        <taxon>asterids</taxon>
        <taxon>campanulids</taxon>
        <taxon>Asterales</taxon>
        <taxon>Asteraceae</taxon>
        <taxon>Asteroideae</taxon>
        <taxon>Anthemideae</taxon>
        <taxon>Anthemidinae</taxon>
        <taxon>Tanacetum</taxon>
    </lineage>
</organism>
<accession>A0A699U215</accession>
<comment type="caution">
    <text evidence="1">The sequence shown here is derived from an EMBL/GenBank/DDBJ whole genome shotgun (WGS) entry which is preliminary data.</text>
</comment>
<name>A0A699U215_TANCI</name>
<dbReference type="AlphaFoldDB" id="A0A699U215"/>
<evidence type="ECO:0000313" key="1">
    <source>
        <dbReference type="EMBL" id="GFD13934.1"/>
    </source>
</evidence>
<feature type="non-terminal residue" evidence="1">
    <location>
        <position position="161"/>
    </location>
</feature>
<feature type="non-terminal residue" evidence="1">
    <location>
        <position position="1"/>
    </location>
</feature>
<gene>
    <name evidence="1" type="ORF">Tci_885903</name>
</gene>
<protein>
    <submittedName>
        <fullName evidence="1">Uncharacterized protein</fullName>
    </submittedName>
</protein>
<dbReference type="EMBL" id="BKCJ011275873">
    <property type="protein sequence ID" value="GFD13934.1"/>
    <property type="molecule type" value="Genomic_DNA"/>
</dbReference>